<evidence type="ECO:0000313" key="2">
    <source>
        <dbReference type="Proteomes" id="UP000185753"/>
    </source>
</evidence>
<dbReference type="Proteomes" id="UP000185753">
    <property type="component" value="Unassembled WGS sequence"/>
</dbReference>
<protein>
    <recommendedName>
        <fullName evidence="3">Serine hydrolase family protein</fullName>
    </recommendedName>
</protein>
<keyword evidence="2" id="KW-1185">Reference proteome</keyword>
<name>A0A1A7RC88_9GAMM</name>
<dbReference type="InterPro" id="IPR010662">
    <property type="entry name" value="RBBP9/YdeN"/>
</dbReference>
<accession>A0A1A7RC88</accession>
<dbReference type="EMBL" id="LZDS01000002">
    <property type="protein sequence ID" value="OBX29870.1"/>
    <property type="molecule type" value="Genomic_DNA"/>
</dbReference>
<comment type="caution">
    <text evidence="1">The sequence shown here is derived from an EMBL/GenBank/DDBJ whole genome shotgun (WGS) entry which is preliminary data.</text>
</comment>
<proteinExistence type="predicted"/>
<dbReference type="InterPro" id="IPR029058">
    <property type="entry name" value="AB_hydrolase_fold"/>
</dbReference>
<dbReference type="SUPFAM" id="SSF53474">
    <property type="entry name" value="alpha/beta-Hydrolases"/>
    <property type="match status" value="1"/>
</dbReference>
<sequence length="197" mass="22281">MNTHLQPEHKKVYIIHGHDASPNDHWYPWLSRKLQNAGHLSKRIVLANADQPNFDDWQKFLALQMPILDENTIVIAHSLGCLTVLHYLNQYFQQHNAKIKAGIFVSGFKATLAVKPELNEFIKKARMDSGVLQIHMPIAISFISSNDPIVPPPASIQLSSFINAQLYEVKDAGHFMAKDGFSEIPELWDILHPLLSA</sequence>
<organism evidence="1 2">
    <name type="scientific">Acinetobacter gandensis</name>
    <dbReference type="NCBI Taxonomy" id="1443941"/>
    <lineage>
        <taxon>Bacteria</taxon>
        <taxon>Pseudomonadati</taxon>
        <taxon>Pseudomonadota</taxon>
        <taxon>Gammaproteobacteria</taxon>
        <taxon>Moraxellales</taxon>
        <taxon>Moraxellaceae</taxon>
        <taxon>Acinetobacter</taxon>
    </lineage>
</organism>
<dbReference type="PANTHER" id="PTHR15394:SF3">
    <property type="entry name" value="SERINE HYDROLASE RBBP9"/>
    <property type="match status" value="1"/>
</dbReference>
<dbReference type="Pfam" id="PF06821">
    <property type="entry name" value="Ser_hydrolase"/>
    <property type="match status" value="1"/>
</dbReference>
<gene>
    <name evidence="1" type="ORF">A9J31_11105</name>
</gene>
<dbReference type="RefSeq" id="WP_067761871.1">
    <property type="nucleotide sequence ID" value="NZ_CP183909.1"/>
</dbReference>
<dbReference type="GO" id="GO:0016787">
    <property type="term" value="F:hydrolase activity"/>
    <property type="evidence" value="ECO:0007669"/>
    <property type="project" value="InterPro"/>
</dbReference>
<dbReference type="PANTHER" id="PTHR15394">
    <property type="entry name" value="SERINE HYDROLASE RBBP9"/>
    <property type="match status" value="1"/>
</dbReference>
<evidence type="ECO:0000313" key="1">
    <source>
        <dbReference type="EMBL" id="OBX29870.1"/>
    </source>
</evidence>
<evidence type="ECO:0008006" key="3">
    <source>
        <dbReference type="Google" id="ProtNLM"/>
    </source>
</evidence>
<dbReference type="Gene3D" id="3.40.50.1820">
    <property type="entry name" value="alpha/beta hydrolase"/>
    <property type="match status" value="1"/>
</dbReference>
<dbReference type="STRING" id="1443941.A9J31_11105"/>
<dbReference type="AlphaFoldDB" id="A0A1A7RC88"/>
<reference evidence="2" key="1">
    <citation type="submission" date="2016-06" db="EMBL/GenBank/DDBJ databases">
        <authorList>
            <person name="Radolfova-Krizova L."/>
            <person name="Nemec A."/>
        </authorList>
    </citation>
    <scope>NUCLEOTIDE SEQUENCE [LARGE SCALE GENOMIC DNA]</scope>
    <source>
        <strain evidence="2">ANC 4275</strain>
    </source>
</reference>
<dbReference type="OrthoDB" id="9804993at2"/>